<sequence>MLRVKMFVLMPFLILLLTLDYSKGEVKMLPLVHQTLNCNERTVLQCSVSSSMPLNNVKVFWKKQEERDFECDPESKNNPPGFECNYTEETLTLTISNLTPANMGTYFCCIRTDSGHAKEKIDVSIGQCPGEFSNQMAVPGQVQCSFNGVYPKAMINWYHYDKNLTSNSTTTSLENSDGTFNITSVLNTQDKHKRYNCSLWSLKHGRYSDQEIEVEDQAKSSPVSGISTELCLSWALIFLSLMFSSRACLSL</sequence>
<dbReference type="SUPFAM" id="SSF48726">
    <property type="entry name" value="Immunoglobulin"/>
    <property type="match status" value="2"/>
</dbReference>
<feature type="domain" description="Ig-like" evidence="12">
    <location>
        <begin position="142"/>
        <end position="213"/>
    </location>
</feature>
<dbReference type="InterPro" id="IPR003599">
    <property type="entry name" value="Ig_sub"/>
</dbReference>
<dbReference type="KEGG" id="caua:113047495"/>
<dbReference type="GO" id="GO:0031295">
    <property type="term" value="P:T cell costimulation"/>
    <property type="evidence" value="ECO:0007669"/>
    <property type="project" value="TreeGrafter"/>
</dbReference>
<evidence type="ECO:0000256" key="4">
    <source>
        <dbReference type="ARBA" id="ARBA00022729"/>
    </source>
</evidence>
<feature type="domain" description="Ig-like" evidence="12">
    <location>
        <begin position="11"/>
        <end position="124"/>
    </location>
</feature>
<keyword evidence="8" id="KW-0675">Receptor</keyword>
<keyword evidence="13" id="KW-1185">Reference proteome</keyword>
<evidence type="ECO:0000313" key="13">
    <source>
        <dbReference type="Proteomes" id="UP000515129"/>
    </source>
</evidence>
<evidence type="ECO:0000256" key="3">
    <source>
        <dbReference type="ARBA" id="ARBA00022692"/>
    </source>
</evidence>
<comment type="subcellular location">
    <subcellularLocation>
        <location evidence="1">Cell membrane</location>
        <topology evidence="1">Single-pass type I membrane protein</topology>
    </subcellularLocation>
</comment>
<evidence type="ECO:0000256" key="8">
    <source>
        <dbReference type="ARBA" id="ARBA00023170"/>
    </source>
</evidence>
<dbReference type="SMART" id="SM00409">
    <property type="entry name" value="IG"/>
    <property type="match status" value="2"/>
</dbReference>
<organism evidence="13 14">
    <name type="scientific">Carassius auratus</name>
    <name type="common">Goldfish</name>
    <dbReference type="NCBI Taxonomy" id="7957"/>
    <lineage>
        <taxon>Eukaryota</taxon>
        <taxon>Metazoa</taxon>
        <taxon>Chordata</taxon>
        <taxon>Craniata</taxon>
        <taxon>Vertebrata</taxon>
        <taxon>Euteleostomi</taxon>
        <taxon>Actinopterygii</taxon>
        <taxon>Neopterygii</taxon>
        <taxon>Teleostei</taxon>
        <taxon>Ostariophysi</taxon>
        <taxon>Cypriniformes</taxon>
        <taxon>Cyprinidae</taxon>
        <taxon>Cyprininae</taxon>
        <taxon>Carassius</taxon>
    </lineage>
</organism>
<dbReference type="GO" id="GO:0071222">
    <property type="term" value="P:cellular response to lipopolysaccharide"/>
    <property type="evidence" value="ECO:0007669"/>
    <property type="project" value="TreeGrafter"/>
</dbReference>
<dbReference type="InterPro" id="IPR051713">
    <property type="entry name" value="T-cell_Activation_Regulation"/>
</dbReference>
<feature type="chain" id="PRO_5028214174" evidence="11">
    <location>
        <begin position="25"/>
        <end position="251"/>
    </location>
</feature>
<keyword evidence="6" id="KW-0472">Membrane</keyword>
<evidence type="ECO:0000256" key="9">
    <source>
        <dbReference type="ARBA" id="ARBA00023180"/>
    </source>
</evidence>
<keyword evidence="3" id="KW-0812">Transmembrane</keyword>
<dbReference type="RefSeq" id="XP_026064669.1">
    <property type="nucleotide sequence ID" value="XM_026208884.1"/>
</dbReference>
<dbReference type="PROSITE" id="PS50835">
    <property type="entry name" value="IG_LIKE"/>
    <property type="match status" value="2"/>
</dbReference>
<dbReference type="InterPro" id="IPR036179">
    <property type="entry name" value="Ig-like_dom_sf"/>
</dbReference>
<dbReference type="Proteomes" id="UP000515129">
    <property type="component" value="Chromosome 28"/>
</dbReference>
<accession>A0A6P6JXV7</accession>
<feature type="signal peptide" evidence="11">
    <location>
        <begin position="1"/>
        <end position="24"/>
    </location>
</feature>
<dbReference type="PANTHER" id="PTHR25466">
    <property type="entry name" value="T-LYMPHOCYTE ACTIVATION ANTIGEN"/>
    <property type="match status" value="1"/>
</dbReference>
<dbReference type="AlphaFoldDB" id="A0A6P6JXV7"/>
<protein>
    <submittedName>
        <fullName evidence="14">Tyrosine-protein phosphatase non-receptor type substrate 1-like</fullName>
    </submittedName>
</protein>
<dbReference type="InterPro" id="IPR013783">
    <property type="entry name" value="Ig-like_fold"/>
</dbReference>
<dbReference type="GO" id="GO:0009897">
    <property type="term" value="C:external side of plasma membrane"/>
    <property type="evidence" value="ECO:0007669"/>
    <property type="project" value="TreeGrafter"/>
</dbReference>
<dbReference type="GeneID" id="113047495"/>
<keyword evidence="7" id="KW-1015">Disulfide bond</keyword>
<evidence type="ECO:0000256" key="2">
    <source>
        <dbReference type="ARBA" id="ARBA00022475"/>
    </source>
</evidence>
<dbReference type="GO" id="GO:0042130">
    <property type="term" value="P:negative regulation of T cell proliferation"/>
    <property type="evidence" value="ECO:0007669"/>
    <property type="project" value="TreeGrafter"/>
</dbReference>
<gene>
    <name evidence="14" type="primary">LOC113047495</name>
</gene>
<dbReference type="InterPro" id="IPR003597">
    <property type="entry name" value="Ig_C1-set"/>
</dbReference>
<evidence type="ECO:0000256" key="7">
    <source>
        <dbReference type="ARBA" id="ARBA00023157"/>
    </source>
</evidence>
<dbReference type="PANTHER" id="PTHR25466:SF9">
    <property type="entry name" value="FIBRONECTIN TYPE-III DOMAIN-CONTAINING PROTEIN"/>
    <property type="match status" value="1"/>
</dbReference>
<evidence type="ECO:0000256" key="5">
    <source>
        <dbReference type="ARBA" id="ARBA00022989"/>
    </source>
</evidence>
<keyword evidence="9" id="KW-0325">Glycoprotein</keyword>
<name>A0A6P6JXV7_CARAU</name>
<evidence type="ECO:0000256" key="6">
    <source>
        <dbReference type="ARBA" id="ARBA00023136"/>
    </source>
</evidence>
<dbReference type="GO" id="GO:0007166">
    <property type="term" value="P:cell surface receptor signaling pathway"/>
    <property type="evidence" value="ECO:0007669"/>
    <property type="project" value="TreeGrafter"/>
</dbReference>
<keyword evidence="2" id="KW-1003">Cell membrane</keyword>
<keyword evidence="5" id="KW-1133">Transmembrane helix</keyword>
<keyword evidence="4 11" id="KW-0732">Signal</keyword>
<dbReference type="Pfam" id="PF07686">
    <property type="entry name" value="V-set"/>
    <property type="match status" value="1"/>
</dbReference>
<evidence type="ECO:0000256" key="10">
    <source>
        <dbReference type="ARBA" id="ARBA00023319"/>
    </source>
</evidence>
<dbReference type="Gene3D" id="2.60.40.10">
    <property type="entry name" value="Immunoglobulins"/>
    <property type="match status" value="2"/>
</dbReference>
<keyword evidence="10" id="KW-0393">Immunoglobulin domain</keyword>
<evidence type="ECO:0000256" key="11">
    <source>
        <dbReference type="SAM" id="SignalP"/>
    </source>
</evidence>
<evidence type="ECO:0000259" key="12">
    <source>
        <dbReference type="PROSITE" id="PS50835"/>
    </source>
</evidence>
<proteinExistence type="predicted"/>
<dbReference type="GO" id="GO:0042102">
    <property type="term" value="P:positive regulation of T cell proliferation"/>
    <property type="evidence" value="ECO:0007669"/>
    <property type="project" value="TreeGrafter"/>
</dbReference>
<evidence type="ECO:0000256" key="1">
    <source>
        <dbReference type="ARBA" id="ARBA00004251"/>
    </source>
</evidence>
<evidence type="ECO:0000313" key="14">
    <source>
        <dbReference type="RefSeq" id="XP_026064669.1"/>
    </source>
</evidence>
<dbReference type="InterPro" id="IPR013106">
    <property type="entry name" value="Ig_V-set"/>
</dbReference>
<dbReference type="OrthoDB" id="8434564at2759"/>
<reference evidence="14" key="1">
    <citation type="submission" date="2025-08" db="UniProtKB">
        <authorList>
            <consortium name="RefSeq"/>
        </authorList>
    </citation>
    <scope>IDENTIFICATION</scope>
    <source>
        <strain evidence="14">Wakin</strain>
        <tissue evidence="14">Muscle</tissue>
    </source>
</reference>
<dbReference type="Pfam" id="PF07654">
    <property type="entry name" value="C1-set"/>
    <property type="match status" value="1"/>
</dbReference>
<dbReference type="GO" id="GO:0006955">
    <property type="term" value="P:immune response"/>
    <property type="evidence" value="ECO:0007669"/>
    <property type="project" value="TreeGrafter"/>
</dbReference>
<dbReference type="InterPro" id="IPR007110">
    <property type="entry name" value="Ig-like_dom"/>
</dbReference>